<reference evidence="1" key="1">
    <citation type="journal article" date="2020" name="New Phytol.">
        <title>Comparative genomics reveals dynamic genome evolution in host specialist ectomycorrhizal fungi.</title>
        <authorList>
            <person name="Lofgren L.A."/>
            <person name="Nguyen N.H."/>
            <person name="Vilgalys R."/>
            <person name="Ruytinx J."/>
            <person name="Liao H.L."/>
            <person name="Branco S."/>
            <person name="Kuo A."/>
            <person name="LaButti K."/>
            <person name="Lipzen A."/>
            <person name="Andreopoulos W."/>
            <person name="Pangilinan J."/>
            <person name="Riley R."/>
            <person name="Hundley H."/>
            <person name="Na H."/>
            <person name="Barry K."/>
            <person name="Grigoriev I.V."/>
            <person name="Stajich J.E."/>
            <person name="Kennedy P.G."/>
        </authorList>
    </citation>
    <scope>NUCLEOTIDE SEQUENCE</scope>
    <source>
        <strain evidence="1">FC203</strain>
    </source>
</reference>
<protein>
    <submittedName>
        <fullName evidence="1">Uncharacterized protein</fullName>
    </submittedName>
</protein>
<dbReference type="AlphaFoldDB" id="A0AAD4HQ97"/>
<evidence type="ECO:0000313" key="1">
    <source>
        <dbReference type="EMBL" id="KAG1904842.1"/>
    </source>
</evidence>
<keyword evidence="2" id="KW-1185">Reference proteome</keyword>
<proteinExistence type="predicted"/>
<dbReference type="GeneID" id="64668885"/>
<dbReference type="RefSeq" id="XP_041230417.1">
    <property type="nucleotide sequence ID" value="XM_041374587.1"/>
</dbReference>
<comment type="caution">
    <text evidence="1">The sequence shown here is derived from an EMBL/GenBank/DDBJ whole genome shotgun (WGS) entry which is preliminary data.</text>
</comment>
<dbReference type="EMBL" id="JABBWK010000009">
    <property type="protein sequence ID" value="KAG1904842.1"/>
    <property type="molecule type" value="Genomic_DNA"/>
</dbReference>
<accession>A0AAD4HQ97</accession>
<sequence>VCAICLRRNNHSFIECSADRLWDGVQPTVATRSNKQLLLRASNKPLCINWQRSKCTSQAHDDRHICSGCLATTHGAQSCPRVQKIAPDVSL</sequence>
<gene>
    <name evidence="1" type="ORF">F5891DRAFT_944845</name>
</gene>
<feature type="non-terminal residue" evidence="1">
    <location>
        <position position="1"/>
    </location>
</feature>
<dbReference type="Proteomes" id="UP001195769">
    <property type="component" value="Unassembled WGS sequence"/>
</dbReference>
<name>A0AAD4HQ97_9AGAM</name>
<evidence type="ECO:0000313" key="2">
    <source>
        <dbReference type="Proteomes" id="UP001195769"/>
    </source>
</evidence>
<organism evidence="1 2">
    <name type="scientific">Suillus fuscotomentosus</name>
    <dbReference type="NCBI Taxonomy" id="1912939"/>
    <lineage>
        <taxon>Eukaryota</taxon>
        <taxon>Fungi</taxon>
        <taxon>Dikarya</taxon>
        <taxon>Basidiomycota</taxon>
        <taxon>Agaricomycotina</taxon>
        <taxon>Agaricomycetes</taxon>
        <taxon>Agaricomycetidae</taxon>
        <taxon>Boletales</taxon>
        <taxon>Suillineae</taxon>
        <taxon>Suillaceae</taxon>
        <taxon>Suillus</taxon>
    </lineage>
</organism>